<feature type="chain" id="PRO_5042994728" description="Glycosyltransferase family 92 protein" evidence="9">
    <location>
        <begin position="35"/>
        <end position="559"/>
    </location>
</feature>
<keyword evidence="9" id="KW-0732">Signal</keyword>
<dbReference type="InterPro" id="IPR008166">
    <property type="entry name" value="Glyco_transf_92"/>
</dbReference>
<evidence type="ECO:0000256" key="4">
    <source>
        <dbReference type="ARBA" id="ARBA00022679"/>
    </source>
</evidence>
<dbReference type="GO" id="GO:0016020">
    <property type="term" value="C:membrane"/>
    <property type="evidence" value="ECO:0007669"/>
    <property type="project" value="UniProtKB-SubCell"/>
</dbReference>
<organism evidence="10 11">
    <name type="scientific">Pristionchus mayeri</name>
    <dbReference type="NCBI Taxonomy" id="1317129"/>
    <lineage>
        <taxon>Eukaryota</taxon>
        <taxon>Metazoa</taxon>
        <taxon>Ecdysozoa</taxon>
        <taxon>Nematoda</taxon>
        <taxon>Chromadorea</taxon>
        <taxon>Rhabditida</taxon>
        <taxon>Rhabditina</taxon>
        <taxon>Diplogasteromorpha</taxon>
        <taxon>Diplogasteroidea</taxon>
        <taxon>Neodiplogasteridae</taxon>
        <taxon>Pristionchus</taxon>
    </lineage>
</organism>
<keyword evidence="6" id="KW-1133">Transmembrane helix</keyword>
<feature type="non-terminal residue" evidence="10">
    <location>
        <position position="1"/>
    </location>
</feature>
<dbReference type="GO" id="GO:0016757">
    <property type="term" value="F:glycosyltransferase activity"/>
    <property type="evidence" value="ECO:0007669"/>
    <property type="project" value="UniProtKB-UniRule"/>
</dbReference>
<reference evidence="11" key="1">
    <citation type="submission" date="2022-10" db="EMBL/GenBank/DDBJ databases">
        <title>Genome assembly of Pristionchus species.</title>
        <authorList>
            <person name="Yoshida K."/>
            <person name="Sommer R.J."/>
        </authorList>
    </citation>
    <scope>NUCLEOTIDE SEQUENCE [LARGE SCALE GENOMIC DNA]</scope>
    <source>
        <strain evidence="11">RS5460</strain>
    </source>
</reference>
<evidence type="ECO:0000256" key="7">
    <source>
        <dbReference type="ARBA" id="ARBA00023136"/>
    </source>
</evidence>
<comment type="caution">
    <text evidence="10">The sequence shown here is derived from an EMBL/GenBank/DDBJ whole genome shotgun (WGS) entry which is preliminary data.</text>
</comment>
<keyword evidence="5" id="KW-0812">Transmembrane</keyword>
<comment type="subcellular location">
    <subcellularLocation>
        <location evidence="1">Membrane</location>
        <topology evidence="1">Single-pass membrane protein</topology>
    </subcellularLocation>
</comment>
<evidence type="ECO:0000256" key="1">
    <source>
        <dbReference type="ARBA" id="ARBA00004167"/>
    </source>
</evidence>
<evidence type="ECO:0000256" key="9">
    <source>
        <dbReference type="SAM" id="SignalP"/>
    </source>
</evidence>
<keyword evidence="7" id="KW-0472">Membrane</keyword>
<accession>A0AAN5C421</accession>
<dbReference type="Proteomes" id="UP001328107">
    <property type="component" value="Unassembled WGS sequence"/>
</dbReference>
<evidence type="ECO:0000313" key="11">
    <source>
        <dbReference type="Proteomes" id="UP001328107"/>
    </source>
</evidence>
<dbReference type="AlphaFoldDB" id="A0AAN5C421"/>
<evidence type="ECO:0000256" key="8">
    <source>
        <dbReference type="RuleBase" id="RU366017"/>
    </source>
</evidence>
<feature type="signal peptide" evidence="9">
    <location>
        <begin position="1"/>
        <end position="34"/>
    </location>
</feature>
<proteinExistence type="inferred from homology"/>
<name>A0AAN5C421_9BILA</name>
<dbReference type="GO" id="GO:0005737">
    <property type="term" value="C:cytoplasm"/>
    <property type="evidence" value="ECO:0007669"/>
    <property type="project" value="TreeGrafter"/>
</dbReference>
<sequence length="559" mass="65628">RFSENMVDEIWNAICLLLLFMLLLLLSCTRNCRSAPVLGLSIFFLCSIYLRSEFYQFAITGGRENLDGIYVKDAYRTTDNEIRFLYFKNSAFRSQLKYWNGAEFTEVRERRVDPIMRLFLRCQMEAHIGVVRYQNETDSASSLWLTTGASKEKHRIRVRDVRPPPKFDPAEFKYPHRLGVCLQPIYFHADWTVFVQYFEFWLASGATKFYIYLHSASRPVHEILNFYKKKLGSNLEIIPWSDLPVQQKNKGDFHRDPNSRLFRVGIHAAINDCLLRARYQVKFVSMLDLDETLHVPNGNSILSELEALDNDYPRMGTASLQWIYAEHENENRDARFPYEIRFNSLGNIKKPMENQVFSVYTDFRKVIQRPERTVLTDIHSTLINELLDPVLFDVQDKNAVEAEKMTDIPRISGEGNPLSSPYRYWEVRVPTARLSVVHLRRFNPAFQGSDHAYSNNTHEFRPFIEKARNMNLNYVARISNETIWDFDTGVWQAMMSNTIRTLEECRYYPFNYNQLIGKGACQSVANCEPLISDLQHFSKVEQIWINIAHRGRVFEYIKH</sequence>
<evidence type="ECO:0000256" key="2">
    <source>
        <dbReference type="ARBA" id="ARBA00007647"/>
    </source>
</evidence>
<keyword evidence="3 8" id="KW-0328">Glycosyltransferase</keyword>
<keyword evidence="4 8" id="KW-0808">Transferase</keyword>
<dbReference type="PANTHER" id="PTHR21461:SF80">
    <property type="entry name" value="GLYCOSYLTRANSFERASE FAMILY 92 PROTEIN"/>
    <property type="match status" value="1"/>
</dbReference>
<evidence type="ECO:0000256" key="3">
    <source>
        <dbReference type="ARBA" id="ARBA00022676"/>
    </source>
</evidence>
<keyword evidence="11" id="KW-1185">Reference proteome</keyword>
<comment type="similarity">
    <text evidence="2 8">Belongs to the glycosyltransferase 92 family.</text>
</comment>
<evidence type="ECO:0000256" key="6">
    <source>
        <dbReference type="ARBA" id="ARBA00022989"/>
    </source>
</evidence>
<dbReference type="EC" id="2.4.1.-" evidence="8"/>
<dbReference type="PANTHER" id="PTHR21461">
    <property type="entry name" value="GLYCOSYLTRANSFERASE FAMILY 92 PROTEIN"/>
    <property type="match status" value="1"/>
</dbReference>
<dbReference type="Pfam" id="PF01697">
    <property type="entry name" value="Glyco_transf_92"/>
    <property type="match status" value="1"/>
</dbReference>
<evidence type="ECO:0000313" key="10">
    <source>
        <dbReference type="EMBL" id="GMR29915.1"/>
    </source>
</evidence>
<protein>
    <recommendedName>
        <fullName evidence="8">Glycosyltransferase family 92 protein</fullName>
        <ecNumber evidence="8">2.4.1.-</ecNumber>
    </recommendedName>
</protein>
<evidence type="ECO:0000256" key="5">
    <source>
        <dbReference type="ARBA" id="ARBA00022692"/>
    </source>
</evidence>
<gene>
    <name evidence="10" type="ORF">PMAYCL1PPCAC_00110</name>
</gene>
<dbReference type="EMBL" id="BTRK01000001">
    <property type="protein sequence ID" value="GMR29915.1"/>
    <property type="molecule type" value="Genomic_DNA"/>
</dbReference>